<reference evidence="1 2" key="1">
    <citation type="submission" date="2016-07" db="EMBL/GenBank/DDBJ databases">
        <title>Draft genome of Scalindua rubra, obtained from a brine-seawater interface in the Red Sea, sheds light on salt adaptation in anammox bacteria.</title>
        <authorList>
            <person name="Speth D.R."/>
            <person name="Lagkouvardos I."/>
            <person name="Wang Y."/>
            <person name="Qian P.-Y."/>
            <person name="Dutilh B.E."/>
            <person name="Jetten M.S."/>
        </authorList>
    </citation>
    <scope>NUCLEOTIDE SEQUENCE [LARGE SCALE GENOMIC DNA]</scope>
    <source>
        <strain evidence="1">BSI-1</strain>
    </source>
</reference>
<accession>A0A1E3X4A0</accession>
<name>A0A1E3X4A0_9BACT</name>
<comment type="caution">
    <text evidence="1">The sequence shown here is derived from an EMBL/GenBank/DDBJ whole genome shotgun (WGS) entry which is preliminary data.</text>
</comment>
<proteinExistence type="predicted"/>
<gene>
    <name evidence="1" type="ORF">SCARUB_04457</name>
</gene>
<evidence type="ECO:0000313" key="1">
    <source>
        <dbReference type="EMBL" id="ODS30438.1"/>
    </source>
</evidence>
<evidence type="ECO:0000313" key="2">
    <source>
        <dbReference type="Proteomes" id="UP000094056"/>
    </source>
</evidence>
<sequence length="32" mass="3630">MNVEYRNLKSSRAKLSHAKRDIGKLSLSALQD</sequence>
<organism evidence="1 2">
    <name type="scientific">Candidatus Scalindua rubra</name>
    <dbReference type="NCBI Taxonomy" id="1872076"/>
    <lineage>
        <taxon>Bacteria</taxon>
        <taxon>Pseudomonadati</taxon>
        <taxon>Planctomycetota</taxon>
        <taxon>Candidatus Brocadiia</taxon>
        <taxon>Candidatus Brocadiales</taxon>
        <taxon>Candidatus Scalinduaceae</taxon>
        <taxon>Candidatus Scalindua</taxon>
    </lineage>
</organism>
<dbReference type="Proteomes" id="UP000094056">
    <property type="component" value="Unassembled WGS sequence"/>
</dbReference>
<dbReference type="EMBL" id="MAYW01000225">
    <property type="protein sequence ID" value="ODS30438.1"/>
    <property type="molecule type" value="Genomic_DNA"/>
</dbReference>
<protein>
    <submittedName>
        <fullName evidence="1">Uncharacterized protein</fullName>
    </submittedName>
</protein>
<dbReference type="AlphaFoldDB" id="A0A1E3X4A0"/>